<protein>
    <submittedName>
        <fullName evidence="1">Uncharacterized protein</fullName>
    </submittedName>
</protein>
<dbReference type="OrthoDB" id="8757000at2759"/>
<gene>
    <name evidence="1" type="ORF">ACAOBT_LOCUS2012</name>
</gene>
<name>A0A9P0JPA0_ACAOB</name>
<dbReference type="Proteomes" id="UP001152888">
    <property type="component" value="Unassembled WGS sequence"/>
</dbReference>
<organism evidence="1 2">
    <name type="scientific">Acanthoscelides obtectus</name>
    <name type="common">Bean weevil</name>
    <name type="synonym">Bruchus obtectus</name>
    <dbReference type="NCBI Taxonomy" id="200917"/>
    <lineage>
        <taxon>Eukaryota</taxon>
        <taxon>Metazoa</taxon>
        <taxon>Ecdysozoa</taxon>
        <taxon>Arthropoda</taxon>
        <taxon>Hexapoda</taxon>
        <taxon>Insecta</taxon>
        <taxon>Pterygota</taxon>
        <taxon>Neoptera</taxon>
        <taxon>Endopterygota</taxon>
        <taxon>Coleoptera</taxon>
        <taxon>Polyphaga</taxon>
        <taxon>Cucujiformia</taxon>
        <taxon>Chrysomeloidea</taxon>
        <taxon>Chrysomelidae</taxon>
        <taxon>Bruchinae</taxon>
        <taxon>Bruchini</taxon>
        <taxon>Acanthoscelides</taxon>
    </lineage>
</organism>
<proteinExistence type="predicted"/>
<evidence type="ECO:0000313" key="1">
    <source>
        <dbReference type="EMBL" id="CAH1957296.1"/>
    </source>
</evidence>
<evidence type="ECO:0000313" key="2">
    <source>
        <dbReference type="Proteomes" id="UP001152888"/>
    </source>
</evidence>
<dbReference type="EMBL" id="CAKOFQ010006669">
    <property type="protein sequence ID" value="CAH1957296.1"/>
    <property type="molecule type" value="Genomic_DNA"/>
</dbReference>
<comment type="caution">
    <text evidence="1">The sequence shown here is derived from an EMBL/GenBank/DDBJ whole genome shotgun (WGS) entry which is preliminary data.</text>
</comment>
<accession>A0A9P0JPA0</accession>
<keyword evidence="2" id="KW-1185">Reference proteome</keyword>
<dbReference type="AlphaFoldDB" id="A0A9P0JPA0"/>
<reference evidence="1" key="1">
    <citation type="submission" date="2022-03" db="EMBL/GenBank/DDBJ databases">
        <authorList>
            <person name="Sayadi A."/>
        </authorList>
    </citation>
    <scope>NUCLEOTIDE SEQUENCE</scope>
</reference>
<sequence>MNYTFGKIVADARIVINSLSLECMEEFIHLLRLLSDNNNLRSLYLEPTHCRFDVPYKCINSNEDDPWGIMSLLLPCLPNLVKFSIGCIEDLSYFIEDILKHLDPNKVTHLGLASVKDDPVNYQYCCFDPELLAPFNKLEVII</sequence>